<evidence type="ECO:0000259" key="12">
    <source>
        <dbReference type="PROSITE" id="PS50846"/>
    </source>
</evidence>
<dbReference type="InParanoid" id="A0A6J2X338"/>
<dbReference type="GO" id="GO:0006825">
    <property type="term" value="P:copper ion transport"/>
    <property type="evidence" value="ECO:0007669"/>
    <property type="project" value="UniProtKB-KW"/>
</dbReference>
<evidence type="ECO:0000313" key="14">
    <source>
        <dbReference type="RefSeq" id="XP_030745646.1"/>
    </source>
</evidence>
<dbReference type="FunFam" id="3.30.70.100:FF:000008">
    <property type="entry name" value="Copper transport protein ATOX1"/>
    <property type="match status" value="1"/>
</dbReference>
<gene>
    <name evidence="14" type="primary">LOC115874589</name>
</gene>
<sequence length="71" mass="7957">MSQVHEYRVAMTCEGCSGAVERVLGKHKDKIANVEINLKEQQVKVTTTLSANEVLELIKKTGKNTEYITSY</sequence>
<evidence type="ECO:0000256" key="1">
    <source>
        <dbReference type="ARBA" id="ARBA00022448"/>
    </source>
</evidence>
<keyword evidence="4" id="KW-0186">Copper</keyword>
<keyword evidence="2" id="KW-0479">Metal-binding</keyword>
<dbReference type="GO" id="GO:0005829">
    <property type="term" value="C:cytosol"/>
    <property type="evidence" value="ECO:0007669"/>
    <property type="project" value="TreeGrafter"/>
</dbReference>
<dbReference type="OrthoDB" id="689350at2759"/>
<keyword evidence="3" id="KW-0187">Copper transport</keyword>
<accession>A0A6J2X338</accession>
<dbReference type="PANTHER" id="PTHR46365:SF1">
    <property type="entry name" value="COPPER TRANSPORT PROTEIN ATOX1"/>
    <property type="match status" value="1"/>
</dbReference>
<keyword evidence="6" id="KW-0143">Chaperone</keyword>
<dbReference type="GeneID" id="115874589"/>
<dbReference type="SUPFAM" id="SSF55008">
    <property type="entry name" value="HMA, heavy metal-associated domain"/>
    <property type="match status" value="1"/>
</dbReference>
<keyword evidence="5" id="KW-0406">Ion transport</keyword>
<evidence type="ECO:0000256" key="7">
    <source>
        <dbReference type="ARBA" id="ARBA00037651"/>
    </source>
</evidence>
<dbReference type="Pfam" id="PF00403">
    <property type="entry name" value="HMA"/>
    <property type="match status" value="1"/>
</dbReference>
<evidence type="ECO:0000256" key="5">
    <source>
        <dbReference type="ARBA" id="ARBA00023065"/>
    </source>
</evidence>
<evidence type="ECO:0000256" key="4">
    <source>
        <dbReference type="ARBA" id="ARBA00023008"/>
    </source>
</evidence>
<evidence type="ECO:0000256" key="2">
    <source>
        <dbReference type="ARBA" id="ARBA00022723"/>
    </source>
</evidence>
<dbReference type="InterPro" id="IPR051881">
    <property type="entry name" value="Copper_transport_ATOX1-like"/>
</dbReference>
<evidence type="ECO:0000256" key="6">
    <source>
        <dbReference type="ARBA" id="ARBA00023186"/>
    </source>
</evidence>
<dbReference type="AlphaFoldDB" id="A0A6J2X338"/>
<evidence type="ECO:0000313" key="13">
    <source>
        <dbReference type="Proteomes" id="UP000504635"/>
    </source>
</evidence>
<comment type="function">
    <text evidence="7">Binds and deliver cytosolic copper to the copper ATPase proteins. May be important in cellular antioxidant defense.</text>
</comment>
<dbReference type="PROSITE" id="PS50846">
    <property type="entry name" value="HMA_2"/>
    <property type="match status" value="1"/>
</dbReference>
<keyword evidence="1" id="KW-0813">Transport</keyword>
<evidence type="ECO:0000256" key="10">
    <source>
        <dbReference type="ARBA" id="ARBA00043201"/>
    </source>
</evidence>
<evidence type="ECO:0000256" key="8">
    <source>
        <dbReference type="ARBA" id="ARBA00038171"/>
    </source>
</evidence>
<dbReference type="Proteomes" id="UP000504635">
    <property type="component" value="Unplaced"/>
</dbReference>
<dbReference type="CDD" id="cd00371">
    <property type="entry name" value="HMA"/>
    <property type="match status" value="1"/>
</dbReference>
<keyword evidence="13" id="KW-1185">Reference proteome</keyword>
<dbReference type="GO" id="GO:0046872">
    <property type="term" value="F:metal ion binding"/>
    <property type="evidence" value="ECO:0007669"/>
    <property type="project" value="UniProtKB-KW"/>
</dbReference>
<dbReference type="Gene3D" id="3.30.70.100">
    <property type="match status" value="1"/>
</dbReference>
<feature type="domain" description="HMA" evidence="12">
    <location>
        <begin position="2"/>
        <end position="66"/>
    </location>
</feature>
<dbReference type="InterPro" id="IPR036163">
    <property type="entry name" value="HMA_dom_sf"/>
</dbReference>
<dbReference type="RefSeq" id="XP_030745646.1">
    <property type="nucleotide sequence ID" value="XM_030889786.1"/>
</dbReference>
<protein>
    <recommendedName>
        <fullName evidence="9">Copper transport protein ATOX1</fullName>
    </recommendedName>
    <alternativeName>
        <fullName evidence="10">Metal transport protein ATX1</fullName>
    </alternativeName>
</protein>
<reference evidence="14" key="1">
    <citation type="submission" date="2025-08" db="UniProtKB">
        <authorList>
            <consortium name="RefSeq"/>
        </authorList>
    </citation>
    <scope>IDENTIFICATION</scope>
    <source>
        <tissue evidence="14">Gonads</tissue>
    </source>
</reference>
<dbReference type="FunCoup" id="A0A6J2X338">
    <property type="interactions" value="1104"/>
</dbReference>
<evidence type="ECO:0000256" key="3">
    <source>
        <dbReference type="ARBA" id="ARBA00022796"/>
    </source>
</evidence>
<dbReference type="GO" id="GO:0016531">
    <property type="term" value="F:copper chaperone activity"/>
    <property type="evidence" value="ECO:0007669"/>
    <property type="project" value="TreeGrafter"/>
</dbReference>
<evidence type="ECO:0000256" key="11">
    <source>
        <dbReference type="ARBA" id="ARBA00046351"/>
    </source>
</evidence>
<dbReference type="KEGG" id="soy:115874589"/>
<dbReference type="CTD" id="475"/>
<comment type="subunit">
    <text evidence="11">Homodimer. Interacts with ATP7B. Interacts with ATP7A. Interacts (via dimer form) with SLC31A1 (via C-terminal domain); this interaction improves ATOX1 stability and controls intracellular Cu(I) levels.</text>
</comment>
<dbReference type="PANTHER" id="PTHR46365">
    <property type="entry name" value="COPPER TRANSPORT PROTEIN ATOX1"/>
    <property type="match status" value="1"/>
</dbReference>
<evidence type="ECO:0000256" key="9">
    <source>
        <dbReference type="ARBA" id="ARBA00040962"/>
    </source>
</evidence>
<dbReference type="InterPro" id="IPR006121">
    <property type="entry name" value="HMA_dom"/>
</dbReference>
<name>A0A6J2X338_SITOR</name>
<comment type="similarity">
    <text evidence="8">Belongs to the ATX1 family.</text>
</comment>
<organism evidence="13 14">
    <name type="scientific">Sitophilus oryzae</name>
    <name type="common">Rice weevil</name>
    <name type="synonym">Curculio oryzae</name>
    <dbReference type="NCBI Taxonomy" id="7048"/>
    <lineage>
        <taxon>Eukaryota</taxon>
        <taxon>Metazoa</taxon>
        <taxon>Ecdysozoa</taxon>
        <taxon>Arthropoda</taxon>
        <taxon>Hexapoda</taxon>
        <taxon>Insecta</taxon>
        <taxon>Pterygota</taxon>
        <taxon>Neoptera</taxon>
        <taxon>Endopterygota</taxon>
        <taxon>Coleoptera</taxon>
        <taxon>Polyphaga</taxon>
        <taxon>Cucujiformia</taxon>
        <taxon>Curculionidae</taxon>
        <taxon>Dryophthorinae</taxon>
        <taxon>Sitophilus</taxon>
    </lineage>
</organism>
<proteinExistence type="inferred from homology"/>